<dbReference type="CDD" id="cd00077">
    <property type="entry name" value="HDc"/>
    <property type="match status" value="1"/>
</dbReference>
<keyword evidence="1" id="KW-0812">Transmembrane</keyword>
<dbReference type="InterPro" id="IPR003607">
    <property type="entry name" value="HD/PDEase_dom"/>
</dbReference>
<sequence length="397" mass="45891">MAKLEVSSVVRTEERNTVKWFISLFYLCFILYDFLCNYIFPIFIMKNSTTSTSFMGPWFYIVMVLLLPVMYYVFQKNNEQSIKYICFSVYILLTIIEDLGSYLMHPRAYASGNIVELFAILFTPMFVNTRFFWFVVLGVLGKYLLIGLVLQSITVVIPLISIFLLSIIAYILLRHFKRYVGVIKNSYDRQLEALVKGVIATLELKDPYTRGHSERVATYALTLAKETGRFKADELKEFYYACLLHDIGKIHIPDHILTKPSRLTAEEFEVIKTHPTVGADAMKEVEGLQRGISVIRSHHERWDGKGYPDQLKETEISLLARITAVADAFDAMTSSRSYRAALPLEEAYKRIVEGKGTQFDPDLIDLFKKVYPAWKEIHQKLSCKKDMKVFHKKEVKV</sequence>
<organism evidence="3 4">
    <name type="scientific">Bacillus yunxiaonensis</name>
    <dbReference type="NCBI Taxonomy" id="3127665"/>
    <lineage>
        <taxon>Bacteria</taxon>
        <taxon>Bacillati</taxon>
        <taxon>Bacillota</taxon>
        <taxon>Bacilli</taxon>
        <taxon>Bacillales</taxon>
        <taxon>Bacillaceae</taxon>
        <taxon>Bacillus</taxon>
    </lineage>
</organism>
<dbReference type="Pfam" id="PF13487">
    <property type="entry name" value="HD_5"/>
    <property type="match status" value="1"/>
</dbReference>
<feature type="transmembrane region" description="Helical" evidence="1">
    <location>
        <begin position="81"/>
        <end position="103"/>
    </location>
</feature>
<reference evidence="3 4" key="1">
    <citation type="submission" date="2024-01" db="EMBL/GenBank/DDBJ databases">
        <title>Seven novel Bacillus-like species.</title>
        <authorList>
            <person name="Liu G."/>
        </authorList>
    </citation>
    <scope>NUCLEOTIDE SEQUENCE [LARGE SCALE GENOMIC DNA]</scope>
    <source>
        <strain evidence="3 4">FJAT-53711</strain>
    </source>
</reference>
<dbReference type="Gene3D" id="1.10.3210.10">
    <property type="entry name" value="Hypothetical protein af1432"/>
    <property type="match status" value="1"/>
</dbReference>
<keyword evidence="4" id="KW-1185">Reference proteome</keyword>
<dbReference type="PROSITE" id="PS51832">
    <property type="entry name" value="HD_GYP"/>
    <property type="match status" value="1"/>
</dbReference>
<evidence type="ECO:0000313" key="4">
    <source>
        <dbReference type="Proteomes" id="UP001367922"/>
    </source>
</evidence>
<evidence type="ECO:0000256" key="1">
    <source>
        <dbReference type="SAM" id="Phobius"/>
    </source>
</evidence>
<evidence type="ECO:0000313" key="3">
    <source>
        <dbReference type="EMBL" id="MEI4831788.1"/>
    </source>
</evidence>
<proteinExistence type="predicted"/>
<dbReference type="Proteomes" id="UP001367922">
    <property type="component" value="Unassembled WGS sequence"/>
</dbReference>
<feature type="transmembrane region" description="Helical" evidence="1">
    <location>
        <begin position="57"/>
        <end position="75"/>
    </location>
</feature>
<dbReference type="RefSeq" id="WP_336483859.1">
    <property type="nucleotide sequence ID" value="NZ_JBAWSV010000008.1"/>
</dbReference>
<keyword evidence="1" id="KW-0472">Membrane</keyword>
<dbReference type="SMART" id="SM00471">
    <property type="entry name" value="HDc"/>
    <property type="match status" value="1"/>
</dbReference>
<dbReference type="EC" id="3.1.4.-" evidence="3"/>
<dbReference type="NCBIfam" id="TIGR00277">
    <property type="entry name" value="HDIG"/>
    <property type="match status" value="1"/>
</dbReference>
<dbReference type="Pfam" id="PF20971">
    <property type="entry name" value="MASE12"/>
    <property type="match status" value="1"/>
</dbReference>
<accession>A0ABU8G0S2</accession>
<dbReference type="InterPro" id="IPR037522">
    <property type="entry name" value="HD_GYP_dom"/>
</dbReference>
<dbReference type="EMBL" id="JBAWSV010000008">
    <property type="protein sequence ID" value="MEI4831788.1"/>
    <property type="molecule type" value="Genomic_DNA"/>
</dbReference>
<name>A0ABU8G0S2_9BACI</name>
<dbReference type="InterPro" id="IPR048436">
    <property type="entry name" value="MASE12"/>
</dbReference>
<dbReference type="InterPro" id="IPR006675">
    <property type="entry name" value="HDIG_dom"/>
</dbReference>
<evidence type="ECO:0000259" key="2">
    <source>
        <dbReference type="PROSITE" id="PS51832"/>
    </source>
</evidence>
<comment type="caution">
    <text evidence="3">The sequence shown here is derived from an EMBL/GenBank/DDBJ whole genome shotgun (WGS) entry which is preliminary data.</text>
</comment>
<dbReference type="PANTHER" id="PTHR43155">
    <property type="entry name" value="CYCLIC DI-GMP PHOSPHODIESTERASE PA4108-RELATED"/>
    <property type="match status" value="1"/>
</dbReference>
<feature type="transmembrane region" description="Helical" evidence="1">
    <location>
        <begin position="20"/>
        <end position="45"/>
    </location>
</feature>
<dbReference type="SUPFAM" id="SSF109604">
    <property type="entry name" value="HD-domain/PDEase-like"/>
    <property type="match status" value="1"/>
</dbReference>
<feature type="transmembrane region" description="Helical" evidence="1">
    <location>
        <begin position="143"/>
        <end position="173"/>
    </location>
</feature>
<protein>
    <submittedName>
        <fullName evidence="3">HD-GYP domain-containing protein</fullName>
        <ecNumber evidence="3">3.1.4.-</ecNumber>
    </submittedName>
</protein>
<dbReference type="GO" id="GO:0016787">
    <property type="term" value="F:hydrolase activity"/>
    <property type="evidence" value="ECO:0007669"/>
    <property type="project" value="UniProtKB-KW"/>
</dbReference>
<dbReference type="PANTHER" id="PTHR43155:SF2">
    <property type="entry name" value="CYCLIC DI-GMP PHOSPHODIESTERASE PA4108"/>
    <property type="match status" value="1"/>
</dbReference>
<keyword evidence="3" id="KW-0378">Hydrolase</keyword>
<keyword evidence="1" id="KW-1133">Transmembrane helix</keyword>
<feature type="domain" description="HD-GYP" evidence="2">
    <location>
        <begin position="187"/>
        <end position="383"/>
    </location>
</feature>
<gene>
    <name evidence="3" type="ORF">WAX78_20385</name>
</gene>
<feature type="transmembrane region" description="Helical" evidence="1">
    <location>
        <begin position="115"/>
        <end position="137"/>
    </location>
</feature>